<proteinExistence type="predicted"/>
<dbReference type="EMBL" id="JAIWYP010000009">
    <property type="protein sequence ID" value="KAH3771250.1"/>
    <property type="molecule type" value="Genomic_DNA"/>
</dbReference>
<name>A0A9D4E2J5_DREPO</name>
<dbReference type="PANTHER" id="PTHR24652">
    <property type="entry name" value="LOW-DENSITY LIPOPROTEIN RECEPTOR CLASS A DOMAIN-CONTAINING PROTEIN 2"/>
    <property type="match status" value="1"/>
</dbReference>
<organism evidence="4 5">
    <name type="scientific">Dreissena polymorpha</name>
    <name type="common">Zebra mussel</name>
    <name type="synonym">Mytilus polymorpha</name>
    <dbReference type="NCBI Taxonomy" id="45954"/>
    <lineage>
        <taxon>Eukaryota</taxon>
        <taxon>Metazoa</taxon>
        <taxon>Spiralia</taxon>
        <taxon>Lophotrochozoa</taxon>
        <taxon>Mollusca</taxon>
        <taxon>Bivalvia</taxon>
        <taxon>Autobranchia</taxon>
        <taxon>Heteroconchia</taxon>
        <taxon>Euheterodonta</taxon>
        <taxon>Imparidentia</taxon>
        <taxon>Neoheterodontei</taxon>
        <taxon>Myida</taxon>
        <taxon>Dreissenoidea</taxon>
        <taxon>Dreissenidae</taxon>
        <taxon>Dreissena</taxon>
    </lineage>
</organism>
<keyword evidence="3" id="KW-1133">Transmembrane helix</keyword>
<dbReference type="InterPro" id="IPR036055">
    <property type="entry name" value="LDL_receptor-like_sf"/>
</dbReference>
<evidence type="ECO:0008006" key="6">
    <source>
        <dbReference type="Google" id="ProtNLM"/>
    </source>
</evidence>
<evidence type="ECO:0000313" key="5">
    <source>
        <dbReference type="Proteomes" id="UP000828390"/>
    </source>
</evidence>
<feature type="region of interest" description="Disordered" evidence="2">
    <location>
        <begin position="208"/>
        <end position="228"/>
    </location>
</feature>
<keyword evidence="5" id="KW-1185">Reference proteome</keyword>
<dbReference type="AlphaFoldDB" id="A0A9D4E2J5"/>
<gene>
    <name evidence="4" type="ORF">DPMN_172563</name>
</gene>
<reference evidence="4" key="1">
    <citation type="journal article" date="2019" name="bioRxiv">
        <title>The Genome of the Zebra Mussel, Dreissena polymorpha: A Resource for Invasive Species Research.</title>
        <authorList>
            <person name="McCartney M.A."/>
            <person name="Auch B."/>
            <person name="Kono T."/>
            <person name="Mallez S."/>
            <person name="Zhang Y."/>
            <person name="Obille A."/>
            <person name="Becker A."/>
            <person name="Abrahante J.E."/>
            <person name="Garbe J."/>
            <person name="Badalamenti J.P."/>
            <person name="Herman A."/>
            <person name="Mangelson H."/>
            <person name="Liachko I."/>
            <person name="Sullivan S."/>
            <person name="Sone E.D."/>
            <person name="Koren S."/>
            <person name="Silverstein K.A.T."/>
            <person name="Beckman K.B."/>
            <person name="Gohl D.M."/>
        </authorList>
    </citation>
    <scope>NUCLEOTIDE SEQUENCE</scope>
    <source>
        <strain evidence="4">Duluth1</strain>
        <tissue evidence="4">Whole animal</tissue>
    </source>
</reference>
<accession>A0A9D4E2J5</accession>
<dbReference type="PANTHER" id="PTHR24652:SF69">
    <property type="entry name" value="CUB DOMAIN-CONTAINING PROTEIN"/>
    <property type="match status" value="1"/>
</dbReference>
<dbReference type="Proteomes" id="UP000828390">
    <property type="component" value="Unassembled WGS sequence"/>
</dbReference>
<evidence type="ECO:0000256" key="1">
    <source>
        <dbReference type="ARBA" id="ARBA00023157"/>
    </source>
</evidence>
<sequence>MLYFENFAVSCNLGSVSIRNIYGRPPNGLDRDLCGYVYTSEVYTTKGDIKIKYTPKTQWINGSFTLILTPFSDSYSCPSYGHVCDNGRCINAALKCNGYNSCGDNSGCLTDSSNLDHTPESHKGTGVDGVGIGVGVAVGVIVIIVVSILIICWRRKRIRTPAQQARPSAPPMQVVYSSTAQPGQFNQGFSHELYGIYMHQTAASLPQATTLNDHSPPPYDSAWAPKQI</sequence>
<comment type="caution">
    <text evidence="4">The sequence shown here is derived from an EMBL/GenBank/DDBJ whole genome shotgun (WGS) entry which is preliminary data.</text>
</comment>
<keyword evidence="3" id="KW-0472">Membrane</keyword>
<keyword evidence="1" id="KW-1015">Disulfide bond</keyword>
<dbReference type="InterPro" id="IPR002172">
    <property type="entry name" value="LDrepeatLR_classA_rpt"/>
</dbReference>
<evidence type="ECO:0000256" key="2">
    <source>
        <dbReference type="SAM" id="MobiDB-lite"/>
    </source>
</evidence>
<evidence type="ECO:0000313" key="4">
    <source>
        <dbReference type="EMBL" id="KAH3771250.1"/>
    </source>
</evidence>
<dbReference type="Pfam" id="PF00057">
    <property type="entry name" value="Ldl_recept_a"/>
    <property type="match status" value="1"/>
</dbReference>
<feature type="transmembrane region" description="Helical" evidence="3">
    <location>
        <begin position="130"/>
        <end position="153"/>
    </location>
</feature>
<dbReference type="InterPro" id="IPR042333">
    <property type="entry name" value="LRAD2/Mig-13-like"/>
</dbReference>
<dbReference type="CDD" id="cd00112">
    <property type="entry name" value="LDLa"/>
    <property type="match status" value="1"/>
</dbReference>
<dbReference type="Gene3D" id="4.10.400.10">
    <property type="entry name" value="Low-density Lipoprotein Receptor"/>
    <property type="match status" value="1"/>
</dbReference>
<dbReference type="SUPFAM" id="SSF57424">
    <property type="entry name" value="LDL receptor-like module"/>
    <property type="match status" value="1"/>
</dbReference>
<evidence type="ECO:0000256" key="3">
    <source>
        <dbReference type="SAM" id="Phobius"/>
    </source>
</evidence>
<protein>
    <recommendedName>
        <fullName evidence="6">CUB domain-containing protein</fullName>
    </recommendedName>
</protein>
<reference evidence="4" key="2">
    <citation type="submission" date="2020-11" db="EMBL/GenBank/DDBJ databases">
        <authorList>
            <person name="McCartney M.A."/>
            <person name="Auch B."/>
            <person name="Kono T."/>
            <person name="Mallez S."/>
            <person name="Becker A."/>
            <person name="Gohl D.M."/>
            <person name="Silverstein K.A.T."/>
            <person name="Koren S."/>
            <person name="Bechman K.B."/>
            <person name="Herman A."/>
            <person name="Abrahante J.E."/>
            <person name="Garbe J."/>
        </authorList>
    </citation>
    <scope>NUCLEOTIDE SEQUENCE</scope>
    <source>
        <strain evidence="4">Duluth1</strain>
        <tissue evidence="4">Whole animal</tissue>
    </source>
</reference>
<keyword evidence="3" id="KW-0812">Transmembrane</keyword>